<dbReference type="EMBL" id="CP020946">
    <property type="protein sequence ID" value="ASD64436.1"/>
    <property type="molecule type" value="Genomic_DNA"/>
</dbReference>
<organism evidence="2 3">
    <name type="scientific">Bdellovibrio bacteriovorus</name>
    <dbReference type="NCBI Taxonomy" id="959"/>
    <lineage>
        <taxon>Bacteria</taxon>
        <taxon>Pseudomonadati</taxon>
        <taxon>Bdellovibrionota</taxon>
        <taxon>Bdellovibrionia</taxon>
        <taxon>Bdellovibrionales</taxon>
        <taxon>Pseudobdellovibrionaceae</taxon>
        <taxon>Bdellovibrio</taxon>
    </lineage>
</organism>
<dbReference type="AlphaFoldDB" id="A0A1Z3NAF8"/>
<protein>
    <submittedName>
        <fullName evidence="2">Uncharacterized protein</fullName>
    </submittedName>
</protein>
<dbReference type="OrthoDB" id="5296193at2"/>
<dbReference type="RefSeq" id="WP_088565906.1">
    <property type="nucleotide sequence ID" value="NZ_CP020946.1"/>
</dbReference>
<name>A0A1Z3NAF8_BDEBC</name>
<sequence length="94" mass="10442">MTKVMGGLLLFTLIAPVKSFAKDGIGTGDFNQMIEENNAAARNLNNTITRNVSSENTFKGEVITVVQSTRNPVKYNPFLLEDEVEVKSLRDQNH</sequence>
<evidence type="ECO:0000256" key="1">
    <source>
        <dbReference type="SAM" id="SignalP"/>
    </source>
</evidence>
<feature type="signal peptide" evidence="1">
    <location>
        <begin position="1"/>
        <end position="21"/>
    </location>
</feature>
<accession>A0A1Z3NAF8</accession>
<evidence type="ECO:0000313" key="2">
    <source>
        <dbReference type="EMBL" id="ASD64436.1"/>
    </source>
</evidence>
<proteinExistence type="predicted"/>
<gene>
    <name evidence="2" type="ORF">B9G79_13095</name>
</gene>
<evidence type="ECO:0000313" key="3">
    <source>
        <dbReference type="Proteomes" id="UP000197003"/>
    </source>
</evidence>
<keyword evidence="1" id="KW-0732">Signal</keyword>
<feature type="chain" id="PRO_5012170354" evidence="1">
    <location>
        <begin position="22"/>
        <end position="94"/>
    </location>
</feature>
<reference evidence="2 3" key="1">
    <citation type="submission" date="2017-04" db="EMBL/GenBank/DDBJ databases">
        <title>Whole genome sequence of Bdellovibrio bacteriovorus strain SSB218315.</title>
        <authorList>
            <person name="Oyedara O."/>
            <person name="Rodriguez-Perez M.A."/>
        </authorList>
    </citation>
    <scope>NUCLEOTIDE SEQUENCE [LARGE SCALE GENOMIC DNA]</scope>
    <source>
        <strain evidence="2 3">SSB218315</strain>
    </source>
</reference>
<dbReference type="Proteomes" id="UP000197003">
    <property type="component" value="Chromosome"/>
</dbReference>